<accession>A0ABW5CS63</accession>
<feature type="domain" description="Glycosyltransferase subfamily 4-like N-terminal" evidence="1">
    <location>
        <begin position="26"/>
        <end position="177"/>
    </location>
</feature>
<evidence type="ECO:0000259" key="1">
    <source>
        <dbReference type="Pfam" id="PF13439"/>
    </source>
</evidence>
<comment type="caution">
    <text evidence="2">The sequence shown here is derived from an EMBL/GenBank/DDBJ whole genome shotgun (WGS) entry which is preliminary data.</text>
</comment>
<dbReference type="PANTHER" id="PTHR45947">
    <property type="entry name" value="SULFOQUINOVOSYL TRANSFERASE SQD2"/>
    <property type="match status" value="1"/>
</dbReference>
<evidence type="ECO:0000313" key="3">
    <source>
        <dbReference type="Proteomes" id="UP001597371"/>
    </source>
</evidence>
<dbReference type="Pfam" id="PF13439">
    <property type="entry name" value="Glyco_transf_4"/>
    <property type="match status" value="1"/>
</dbReference>
<evidence type="ECO:0000313" key="2">
    <source>
        <dbReference type="EMBL" id="MFD2238898.1"/>
    </source>
</evidence>
<dbReference type="PANTHER" id="PTHR45947:SF3">
    <property type="entry name" value="SULFOQUINOVOSYL TRANSFERASE SQD2"/>
    <property type="match status" value="1"/>
</dbReference>
<organism evidence="2 3">
    <name type="scientific">Aureimonas populi</name>
    <dbReference type="NCBI Taxonomy" id="1701758"/>
    <lineage>
        <taxon>Bacteria</taxon>
        <taxon>Pseudomonadati</taxon>
        <taxon>Pseudomonadota</taxon>
        <taxon>Alphaproteobacteria</taxon>
        <taxon>Hyphomicrobiales</taxon>
        <taxon>Aurantimonadaceae</taxon>
        <taxon>Aureimonas</taxon>
    </lineage>
</organism>
<keyword evidence="3" id="KW-1185">Reference proteome</keyword>
<dbReference type="Proteomes" id="UP001597371">
    <property type="component" value="Unassembled WGS sequence"/>
</dbReference>
<dbReference type="CDD" id="cd03814">
    <property type="entry name" value="GT4-like"/>
    <property type="match status" value="1"/>
</dbReference>
<protein>
    <submittedName>
        <fullName evidence="2">Glycosyltransferase family 4 protein</fullName>
        <ecNumber evidence="2">2.4.-.-</ecNumber>
    </submittedName>
</protein>
<sequence length="366" mass="40095">MSTSASIFQPQAMRILIASDAWHPQINGVVRVFETTAEILRARGHVVEVIGPERFRTIPAPGYREVRLALAPGRALSRMIGDFAPDAIHVPVEGPIGLAARRYCLKHAIPFTTSFHTRFGDYFEKRIGGGVDLAYAAQRWFHSAGAAIMVQTRTLEEGLSRRGFGPIRRWGRAVDTQSFRPMRDEPRFDADFLGLPRPIFMYLGRVSSEKNLEAFLDLELPGSKVVVGDGPAAAALKKSYPAAHFLGYRTGEDLPRHLSAADVFVFPSRFETFGLVVLEALACGTPVAAFPVPGPLDILGDAPHAALGEDLRQAALAALGIDRGGCRAFAQTFSWEECTRQFEANLERIPRAVWSLRAGGRDAEQA</sequence>
<reference evidence="3" key="1">
    <citation type="journal article" date="2019" name="Int. J. Syst. Evol. Microbiol.">
        <title>The Global Catalogue of Microorganisms (GCM) 10K type strain sequencing project: providing services to taxonomists for standard genome sequencing and annotation.</title>
        <authorList>
            <consortium name="The Broad Institute Genomics Platform"/>
            <consortium name="The Broad Institute Genome Sequencing Center for Infectious Disease"/>
            <person name="Wu L."/>
            <person name="Ma J."/>
        </authorList>
    </citation>
    <scope>NUCLEOTIDE SEQUENCE [LARGE SCALE GENOMIC DNA]</scope>
    <source>
        <strain evidence="3">ZS-35-S2</strain>
    </source>
</reference>
<dbReference type="SUPFAM" id="SSF53756">
    <property type="entry name" value="UDP-Glycosyltransferase/glycogen phosphorylase"/>
    <property type="match status" value="1"/>
</dbReference>
<keyword evidence="2" id="KW-0328">Glycosyltransferase</keyword>
<dbReference type="InterPro" id="IPR050194">
    <property type="entry name" value="Glycosyltransferase_grp1"/>
</dbReference>
<dbReference type="EMBL" id="JBHUIJ010000022">
    <property type="protein sequence ID" value="MFD2238898.1"/>
    <property type="molecule type" value="Genomic_DNA"/>
</dbReference>
<name>A0ABW5CS63_9HYPH</name>
<proteinExistence type="predicted"/>
<dbReference type="InterPro" id="IPR028098">
    <property type="entry name" value="Glyco_trans_4-like_N"/>
</dbReference>
<dbReference type="Pfam" id="PF13692">
    <property type="entry name" value="Glyco_trans_1_4"/>
    <property type="match status" value="1"/>
</dbReference>
<keyword evidence="2" id="KW-0808">Transferase</keyword>
<dbReference type="EC" id="2.4.-.-" evidence="2"/>
<dbReference type="GO" id="GO:0016757">
    <property type="term" value="F:glycosyltransferase activity"/>
    <property type="evidence" value="ECO:0007669"/>
    <property type="project" value="UniProtKB-KW"/>
</dbReference>
<gene>
    <name evidence="2" type="ORF">ACFSKQ_15695</name>
</gene>
<dbReference type="Gene3D" id="3.40.50.2000">
    <property type="entry name" value="Glycogen Phosphorylase B"/>
    <property type="match status" value="2"/>
</dbReference>
<dbReference type="RefSeq" id="WP_245195577.1">
    <property type="nucleotide sequence ID" value="NZ_CP072611.1"/>
</dbReference>